<dbReference type="InterPro" id="IPR011010">
    <property type="entry name" value="DNA_brk_join_enz"/>
</dbReference>
<dbReference type="AlphaFoldDB" id="A0A1G6CYD7"/>
<dbReference type="CDD" id="cd00796">
    <property type="entry name" value="INT_Rci_Hp1_C"/>
    <property type="match status" value="1"/>
</dbReference>
<dbReference type="EMBL" id="FMXN01000007">
    <property type="protein sequence ID" value="SDB37906.1"/>
    <property type="molecule type" value="Genomic_DNA"/>
</dbReference>
<evidence type="ECO:0000313" key="7">
    <source>
        <dbReference type="Proteomes" id="UP000199626"/>
    </source>
</evidence>
<dbReference type="InterPro" id="IPR013762">
    <property type="entry name" value="Integrase-like_cat_sf"/>
</dbReference>
<organism evidence="6 7">
    <name type="scientific">Pseudidiomarina indica</name>
    <dbReference type="NCBI Taxonomy" id="1159017"/>
    <lineage>
        <taxon>Bacteria</taxon>
        <taxon>Pseudomonadati</taxon>
        <taxon>Pseudomonadota</taxon>
        <taxon>Gammaproteobacteria</taxon>
        <taxon>Alteromonadales</taxon>
        <taxon>Idiomarinaceae</taxon>
        <taxon>Pseudidiomarina</taxon>
    </lineage>
</organism>
<evidence type="ECO:0000256" key="4">
    <source>
        <dbReference type="ARBA" id="ARBA00023172"/>
    </source>
</evidence>
<dbReference type="GO" id="GO:0006310">
    <property type="term" value="P:DNA recombination"/>
    <property type="evidence" value="ECO:0007669"/>
    <property type="project" value="UniProtKB-KW"/>
</dbReference>
<feature type="domain" description="Tyr recombinase" evidence="5">
    <location>
        <begin position="154"/>
        <end position="322"/>
    </location>
</feature>
<keyword evidence="2" id="KW-0229">DNA integration</keyword>
<keyword evidence="7" id="KW-1185">Reference proteome</keyword>
<proteinExistence type="inferred from homology"/>
<keyword evidence="4" id="KW-0233">DNA recombination</keyword>
<dbReference type="GO" id="GO:0003677">
    <property type="term" value="F:DNA binding"/>
    <property type="evidence" value="ECO:0007669"/>
    <property type="project" value="UniProtKB-KW"/>
</dbReference>
<evidence type="ECO:0000256" key="2">
    <source>
        <dbReference type="ARBA" id="ARBA00022908"/>
    </source>
</evidence>
<keyword evidence="3" id="KW-0238">DNA-binding</keyword>
<dbReference type="PANTHER" id="PTHR30349">
    <property type="entry name" value="PHAGE INTEGRASE-RELATED"/>
    <property type="match status" value="1"/>
</dbReference>
<evidence type="ECO:0000256" key="1">
    <source>
        <dbReference type="ARBA" id="ARBA00008857"/>
    </source>
</evidence>
<name>A0A1G6CYD7_9GAMM</name>
<gene>
    <name evidence="6" type="ORF">SAMN02927930_01459</name>
</gene>
<comment type="similarity">
    <text evidence="1">Belongs to the 'phage' integrase family.</text>
</comment>
<dbReference type="InterPro" id="IPR050090">
    <property type="entry name" value="Tyrosine_recombinase_XerCD"/>
</dbReference>
<dbReference type="Proteomes" id="UP000199626">
    <property type="component" value="Unassembled WGS sequence"/>
</dbReference>
<dbReference type="STRING" id="1159017.SAMN02927930_01459"/>
<reference evidence="7" key="1">
    <citation type="submission" date="2016-10" db="EMBL/GenBank/DDBJ databases">
        <authorList>
            <person name="Varghese N."/>
            <person name="Submissions S."/>
        </authorList>
    </citation>
    <scope>NUCLEOTIDE SEQUENCE [LARGE SCALE GENOMIC DNA]</scope>
    <source>
        <strain evidence="7">CGMCC 1.10824</strain>
    </source>
</reference>
<evidence type="ECO:0000313" key="6">
    <source>
        <dbReference type="EMBL" id="SDB37906.1"/>
    </source>
</evidence>
<dbReference type="Gene3D" id="1.10.150.130">
    <property type="match status" value="1"/>
</dbReference>
<dbReference type="Pfam" id="PF00589">
    <property type="entry name" value="Phage_integrase"/>
    <property type="match status" value="1"/>
</dbReference>
<dbReference type="Gene3D" id="1.10.443.10">
    <property type="entry name" value="Intergrase catalytic core"/>
    <property type="match status" value="1"/>
</dbReference>
<dbReference type="SUPFAM" id="SSF56349">
    <property type="entry name" value="DNA breaking-rejoining enzymes"/>
    <property type="match status" value="1"/>
</dbReference>
<sequence length="371" mass="43076">MALYKRGNIWWTRFTSPSGERVQQTTGTEDKKQAQEYEDNLKSEAWRVYKLGEKPRRTWQETVVRWLHEKAHKADAKKDLAKFRWLDQYLGKLYLDEINREVVDSIKAAKARESSTTTTNRYLALIRAVLRMARDEWEWVSHIPAVKLYKEPRKRIRWLKPDEAQRLLNELPRHLRLMAQFSLATGLRQSNVSYLRWDQVDLERGFAWIHPDQSKSGKAINVPLNNDALSVLHEVQGDDAHYCFVYQGKPVERTSTKAWHAALKRAGIENFRWHDLRHTWASWHVQRGTSLQELQELGGWSSYEMVLRYAHLASHHLKRVASNVDGTTGTNLVQSHKKKSPAISSEALSMMVPRGGIEPPTRGFSIPCSTD</sequence>
<dbReference type="InterPro" id="IPR010998">
    <property type="entry name" value="Integrase_recombinase_N"/>
</dbReference>
<evidence type="ECO:0000259" key="5">
    <source>
        <dbReference type="PROSITE" id="PS51898"/>
    </source>
</evidence>
<protein>
    <submittedName>
        <fullName evidence="6">Site-specific recombinase XerD</fullName>
    </submittedName>
</protein>
<accession>A0A1G6CYD7</accession>
<dbReference type="PANTHER" id="PTHR30349:SF64">
    <property type="entry name" value="PROPHAGE INTEGRASE INTD-RELATED"/>
    <property type="match status" value="1"/>
</dbReference>
<dbReference type="InterPro" id="IPR002104">
    <property type="entry name" value="Integrase_catalytic"/>
</dbReference>
<evidence type="ECO:0000256" key="3">
    <source>
        <dbReference type="ARBA" id="ARBA00023125"/>
    </source>
</evidence>
<dbReference type="GO" id="GO:0015074">
    <property type="term" value="P:DNA integration"/>
    <property type="evidence" value="ECO:0007669"/>
    <property type="project" value="UniProtKB-KW"/>
</dbReference>
<dbReference type="PROSITE" id="PS51898">
    <property type="entry name" value="TYR_RECOMBINASE"/>
    <property type="match status" value="1"/>
</dbReference>